<proteinExistence type="predicted"/>
<evidence type="ECO:0000313" key="2">
    <source>
        <dbReference type="Proteomes" id="UP000194873"/>
    </source>
</evidence>
<reference evidence="1 2" key="1">
    <citation type="submission" date="2017-01" db="EMBL/GenBank/DDBJ databases">
        <title>A new Hymenobacter.</title>
        <authorList>
            <person name="Liang Y."/>
            <person name="Feng F."/>
        </authorList>
    </citation>
    <scope>NUCLEOTIDE SEQUENCE [LARGE SCALE GENOMIC DNA]</scope>
    <source>
        <strain evidence="1">MIMBbqt21</strain>
    </source>
</reference>
<organism evidence="1 2">
    <name type="scientific">Hymenobacter crusticola</name>
    <dbReference type="NCBI Taxonomy" id="1770526"/>
    <lineage>
        <taxon>Bacteria</taxon>
        <taxon>Pseudomonadati</taxon>
        <taxon>Bacteroidota</taxon>
        <taxon>Cytophagia</taxon>
        <taxon>Cytophagales</taxon>
        <taxon>Hymenobacteraceae</taxon>
        <taxon>Hymenobacter</taxon>
    </lineage>
</organism>
<sequence>MRSGPLKATYFIGPIVSILTPVHQHFIFQPGGRASFRATRGSTVMKDSPLGWRLVGDSLFLQPGPVLLEAEGETQRIEREPLKHAVLKVAGGID</sequence>
<dbReference type="EMBL" id="MTSE01000024">
    <property type="protein sequence ID" value="OUJ70286.1"/>
    <property type="molecule type" value="Genomic_DNA"/>
</dbReference>
<dbReference type="AlphaFoldDB" id="A0A243W6X3"/>
<gene>
    <name evidence="1" type="ORF">BXP70_24640</name>
</gene>
<accession>A0A243W6X3</accession>
<keyword evidence="2" id="KW-1185">Reference proteome</keyword>
<comment type="caution">
    <text evidence="1">The sequence shown here is derived from an EMBL/GenBank/DDBJ whole genome shotgun (WGS) entry which is preliminary data.</text>
</comment>
<name>A0A243W6X3_9BACT</name>
<protein>
    <submittedName>
        <fullName evidence="1">Uncharacterized protein</fullName>
    </submittedName>
</protein>
<dbReference type="Proteomes" id="UP000194873">
    <property type="component" value="Unassembled WGS sequence"/>
</dbReference>
<evidence type="ECO:0000313" key="1">
    <source>
        <dbReference type="EMBL" id="OUJ70286.1"/>
    </source>
</evidence>